<dbReference type="AlphaFoldDB" id="A0A5E4G0U7"/>
<dbReference type="Gramene" id="VVA33314">
    <property type="protein sequence ID" value="VVA33314"/>
    <property type="gene ID" value="Prudul26B009701"/>
</dbReference>
<name>A0A5E4G0U7_PRUDU</name>
<evidence type="ECO:0000313" key="2">
    <source>
        <dbReference type="Proteomes" id="UP000327085"/>
    </source>
</evidence>
<accession>A0A5E4G0U7</accession>
<sequence>MRLKRLAKKKLIATQVELSDELVDDDNRNQSSPLLHVELKEHVSFKNFKKIRGCGNQNRCVEWFHRAMHKSIQDQIKEVGFFPFVSILGEGKKMDRPLLVALVNRLLFLEYLVEHRRQWAWEVWACEYLKPFALARPTGTLNTWP</sequence>
<protein>
    <submittedName>
        <fullName evidence="1">PREDICTED: LOC18784477</fullName>
    </submittedName>
</protein>
<evidence type="ECO:0000313" key="1">
    <source>
        <dbReference type="EMBL" id="VVA33314.1"/>
    </source>
</evidence>
<dbReference type="InParanoid" id="A0A5E4G0U7"/>
<organism evidence="1 2">
    <name type="scientific">Prunus dulcis</name>
    <name type="common">Almond</name>
    <name type="synonym">Amygdalus dulcis</name>
    <dbReference type="NCBI Taxonomy" id="3755"/>
    <lineage>
        <taxon>Eukaryota</taxon>
        <taxon>Viridiplantae</taxon>
        <taxon>Streptophyta</taxon>
        <taxon>Embryophyta</taxon>
        <taxon>Tracheophyta</taxon>
        <taxon>Spermatophyta</taxon>
        <taxon>Magnoliopsida</taxon>
        <taxon>eudicotyledons</taxon>
        <taxon>Gunneridae</taxon>
        <taxon>Pentapetalae</taxon>
        <taxon>rosids</taxon>
        <taxon>fabids</taxon>
        <taxon>Rosales</taxon>
        <taxon>Rosaceae</taxon>
        <taxon>Amygdaloideae</taxon>
        <taxon>Amygdaleae</taxon>
        <taxon>Prunus</taxon>
    </lineage>
</organism>
<proteinExistence type="predicted"/>
<gene>
    <name evidence="1" type="ORF">ALMOND_2B009701</name>
</gene>
<dbReference type="EMBL" id="CABIKO010000282">
    <property type="protein sequence ID" value="VVA33314.1"/>
    <property type="molecule type" value="Genomic_DNA"/>
</dbReference>
<reference evidence="2" key="1">
    <citation type="journal article" date="2020" name="Plant J.">
        <title>Transposons played a major role in the diversification between the closely related almond and peach genomes: results from the almond genome sequence.</title>
        <authorList>
            <person name="Alioto T."/>
            <person name="Alexiou K.G."/>
            <person name="Bardil A."/>
            <person name="Barteri F."/>
            <person name="Castanera R."/>
            <person name="Cruz F."/>
            <person name="Dhingra A."/>
            <person name="Duval H."/>
            <person name="Fernandez I Marti A."/>
            <person name="Frias L."/>
            <person name="Galan B."/>
            <person name="Garcia J.L."/>
            <person name="Howad W."/>
            <person name="Gomez-Garrido J."/>
            <person name="Gut M."/>
            <person name="Julca I."/>
            <person name="Morata J."/>
            <person name="Puigdomenech P."/>
            <person name="Ribeca P."/>
            <person name="Rubio Cabetas M.J."/>
            <person name="Vlasova A."/>
            <person name="Wirthensohn M."/>
            <person name="Garcia-Mas J."/>
            <person name="Gabaldon T."/>
            <person name="Casacuberta J.M."/>
            <person name="Arus P."/>
        </authorList>
    </citation>
    <scope>NUCLEOTIDE SEQUENCE [LARGE SCALE GENOMIC DNA]</scope>
    <source>
        <strain evidence="2">cv. Texas</strain>
    </source>
</reference>
<dbReference type="Proteomes" id="UP000327085">
    <property type="component" value="Chromosome 3"/>
</dbReference>